<dbReference type="SMART" id="SM00771">
    <property type="entry name" value="ZipA_C"/>
    <property type="match status" value="1"/>
</dbReference>
<dbReference type="GO" id="GO:0051301">
    <property type="term" value="P:cell division"/>
    <property type="evidence" value="ECO:0007669"/>
    <property type="project" value="UniProtKB-KW"/>
</dbReference>
<evidence type="ECO:0000256" key="10">
    <source>
        <dbReference type="SAM" id="Phobius"/>
    </source>
</evidence>
<comment type="subcellular location">
    <subcellularLocation>
        <location evidence="9">Cell inner membrane</location>
        <topology evidence="9">Single-pass type I membrane protein</topology>
    </subcellularLocation>
</comment>
<protein>
    <recommendedName>
        <fullName evidence="8">Cell division protein ZipA</fullName>
    </recommendedName>
</protein>
<evidence type="ECO:0000256" key="2">
    <source>
        <dbReference type="ARBA" id="ARBA00022519"/>
    </source>
</evidence>
<evidence type="ECO:0000256" key="5">
    <source>
        <dbReference type="ARBA" id="ARBA00022989"/>
    </source>
</evidence>
<comment type="function">
    <text evidence="8">Essential cell division protein that stabilizes the FtsZ protofilaments by cross-linking them and that serves as a cytoplasmic membrane anchor for the Z ring. Also required for the recruitment to the septal ring of downstream cell division proteins.</text>
</comment>
<dbReference type="PANTHER" id="PTHR38685">
    <property type="entry name" value="CELL DIVISION PROTEIN ZIPA"/>
    <property type="match status" value="1"/>
</dbReference>
<accession>A0ABV2CL83</accession>
<keyword evidence="2 9" id="KW-0997">Cell inner membrane</keyword>
<keyword evidence="13" id="KW-1185">Reference proteome</keyword>
<comment type="caution">
    <text evidence="12">The sequence shown here is derived from an EMBL/GenBank/DDBJ whole genome shotgun (WGS) entry which is preliminary data.</text>
</comment>
<evidence type="ECO:0000256" key="4">
    <source>
        <dbReference type="ARBA" id="ARBA00022692"/>
    </source>
</evidence>
<evidence type="ECO:0000259" key="11">
    <source>
        <dbReference type="SMART" id="SM00771"/>
    </source>
</evidence>
<dbReference type="InterPro" id="IPR011919">
    <property type="entry name" value="Cell_div_ZipA"/>
</dbReference>
<dbReference type="SUPFAM" id="SSF64383">
    <property type="entry name" value="Cell-division protein ZipA, C-terminal domain"/>
    <property type="match status" value="1"/>
</dbReference>
<keyword evidence="5 10" id="KW-1133">Transmembrane helix</keyword>
<dbReference type="InterPro" id="IPR007449">
    <property type="entry name" value="ZipA_FtsZ-bd_C"/>
</dbReference>
<keyword evidence="4 9" id="KW-0812">Transmembrane</keyword>
<dbReference type="PANTHER" id="PTHR38685:SF1">
    <property type="entry name" value="CELL DIVISION PROTEIN ZIPA"/>
    <property type="match status" value="1"/>
</dbReference>
<dbReference type="Pfam" id="PF04354">
    <property type="entry name" value="ZipA_C"/>
    <property type="match status" value="1"/>
</dbReference>
<evidence type="ECO:0000313" key="13">
    <source>
        <dbReference type="Proteomes" id="UP001548590"/>
    </source>
</evidence>
<dbReference type="InterPro" id="IPR036765">
    <property type="entry name" value="ZipA_FtsZ-bd_C_sf"/>
</dbReference>
<feature type="transmembrane region" description="Helical" evidence="10">
    <location>
        <begin position="6"/>
        <end position="28"/>
    </location>
</feature>
<evidence type="ECO:0000256" key="1">
    <source>
        <dbReference type="ARBA" id="ARBA00022475"/>
    </source>
</evidence>
<keyword evidence="1 9" id="KW-1003">Cell membrane</keyword>
<dbReference type="Gene3D" id="3.30.1400.10">
    <property type="entry name" value="ZipA, C-terminal FtsZ-binding domain"/>
    <property type="match status" value="1"/>
</dbReference>
<name>A0ABV2CL83_9RHOO</name>
<evidence type="ECO:0000256" key="8">
    <source>
        <dbReference type="RuleBase" id="RU003612"/>
    </source>
</evidence>
<comment type="similarity">
    <text evidence="8">Belongs to the ZipA family.</text>
</comment>
<proteinExistence type="inferred from homology"/>
<keyword evidence="6 9" id="KW-0472">Membrane</keyword>
<sequence length="370" mass="40600">MMSGNELQYGLIGLGVIAIAGLVIYNLWQERKARKTAEHAFRSTHHDVLLDGEPEPVIPPAPGGRMEPGLREEPAIESSAAVAARAASTHVRQQEPVLPRDLQAIDCAVTIEAPAGVSASSLFSTQLEALSGNSRHIAWYGWADLDNKWFPIDARTPGSINRACVTLQLADRRGAISDREVDRFYDRLGRICDQFLAVPRLPEKNETLARARELDQFCADVDIQIAINVLATAEAFDGMRVRSIAEAAGLTLGKDGCFHAIDEFGQRMFVLSNQESALFTPEQIRHLHTMGLSLVLDVPRVSAPTGAFDRMVEFARHLAASLDGQIVDDNRAPLSDRSVSLIRNQIGQFEARMERQSIPAGSEIAQRLFA</sequence>
<keyword evidence="7 8" id="KW-0131">Cell cycle</keyword>
<reference evidence="12 13" key="1">
    <citation type="submission" date="2024-07" db="EMBL/GenBank/DDBJ databases">
        <title>Uliginosibacterium paludis KCTC:42655.</title>
        <authorList>
            <person name="Kim M.K."/>
        </authorList>
    </citation>
    <scope>NUCLEOTIDE SEQUENCE [LARGE SCALE GENOMIC DNA]</scope>
    <source>
        <strain evidence="12 13">KCTC 42655</strain>
    </source>
</reference>
<evidence type="ECO:0000256" key="9">
    <source>
        <dbReference type="RuleBase" id="RU003613"/>
    </source>
</evidence>
<dbReference type="Proteomes" id="UP001548590">
    <property type="component" value="Unassembled WGS sequence"/>
</dbReference>
<evidence type="ECO:0000256" key="3">
    <source>
        <dbReference type="ARBA" id="ARBA00022618"/>
    </source>
</evidence>
<keyword evidence="3 8" id="KW-0132">Cell division</keyword>
<evidence type="ECO:0000256" key="7">
    <source>
        <dbReference type="ARBA" id="ARBA00023306"/>
    </source>
</evidence>
<organism evidence="12 13">
    <name type="scientific">Uliginosibacterium paludis</name>
    <dbReference type="NCBI Taxonomy" id="1615952"/>
    <lineage>
        <taxon>Bacteria</taxon>
        <taxon>Pseudomonadati</taxon>
        <taxon>Pseudomonadota</taxon>
        <taxon>Betaproteobacteria</taxon>
        <taxon>Rhodocyclales</taxon>
        <taxon>Zoogloeaceae</taxon>
        <taxon>Uliginosibacterium</taxon>
    </lineage>
</organism>
<dbReference type="RefSeq" id="WP_345926958.1">
    <property type="nucleotide sequence ID" value="NZ_JBDIVF010000003.1"/>
</dbReference>
<evidence type="ECO:0000313" key="12">
    <source>
        <dbReference type="EMBL" id="MET1488653.1"/>
    </source>
</evidence>
<gene>
    <name evidence="12" type="ORF">ABVT11_02355</name>
</gene>
<evidence type="ECO:0000256" key="6">
    <source>
        <dbReference type="ARBA" id="ARBA00023136"/>
    </source>
</evidence>
<dbReference type="EMBL" id="JBEWLZ010000001">
    <property type="protein sequence ID" value="MET1488653.1"/>
    <property type="molecule type" value="Genomic_DNA"/>
</dbReference>
<feature type="domain" description="ZipA C-terminal FtsZ-binding" evidence="11">
    <location>
        <begin position="221"/>
        <end position="346"/>
    </location>
</feature>